<name>A0A1M3KZA0_9BACT</name>
<dbReference type="InterPro" id="IPR011048">
    <property type="entry name" value="Haem_d1_sf"/>
</dbReference>
<reference evidence="2 3" key="1">
    <citation type="submission" date="2016-09" db="EMBL/GenBank/DDBJ databases">
        <title>Genome-resolved meta-omics ties microbial dynamics to process performance in biotechnology for thiocyanate degradation.</title>
        <authorList>
            <person name="Kantor R.S."/>
            <person name="Huddy R.J."/>
            <person name="Iyer R."/>
            <person name="Thomas B.C."/>
            <person name="Brown C.T."/>
            <person name="Anantharaman K."/>
            <person name="Tringe S."/>
            <person name="Hettich R.L."/>
            <person name="Harrison S.T."/>
            <person name="Banfield J.F."/>
        </authorList>
    </citation>
    <scope>NUCLEOTIDE SEQUENCE [LARGE SCALE GENOMIC DNA]</scope>
    <source>
        <strain evidence="2">59-99</strain>
    </source>
</reference>
<dbReference type="AlphaFoldDB" id="A0A1M3KZA0"/>
<evidence type="ECO:0000313" key="3">
    <source>
        <dbReference type="Proteomes" id="UP000184233"/>
    </source>
</evidence>
<sequence>MQPLFLIVILSMLVSSSATAQVAVERWRVPSIQPWSARQYYAPTYLPERGMVVYCSPPYTDEIMYIDLDRGIRSIVGHVADYRRLEGEDGLYALHRDGTVSHIDDATQAVRQLGRVPVGSEMLGVDESSRIVICRKYPTLYLVYDDGQPHVKEVRLEGPYGDDQISLLDAGSTVLHVQGFRQYSDTIEPRVVRYDVGSGLVTSDVAVPTATFMQMVSKRTLYVGDSTYMDLTSGRFFTRGRTTVYPFVMDTIHVSTRYSVSMDTLIVSLNVDTARSPSTIYRLPVQRQYQEIYPRGGYFHVVAGDRYWTIDVVGMSIVDSGRNDVPLTFERNPFAVSRDGAIGLYVEHSLERGDKLFVVDRTRRRVVDSIPGIFMPRSSAFHVEGDSIVAWYETAVVGMARRTLRNDRVVRSFGRNNLWFRRYLGDGRSLCSIDSMGTYAIVPAGDAPVQCPPLKTFSLGGAQMDKPVMLDPEGMQLHLTATGYMNVDISTQATSAHRSYKDLILSMRRDYWQVQVVGTGGDTLVALTPGGTRSHVRIIGPDGIDSVDIGRVVGNMMVWDNRTPRAVVLASMTDTELIVVDAVARKSYLVSPVARIWSFRACEDGSGLMIEYAYGDSLMLYDFRNDTILWKGKRPFDAQYTAPDASAVIVAQRSQDTVHVRRHPHEGPPVEICEPVPVPTLARFTVSGFADAIVWHDRDTIHRMDIADRSVVSHRMEMPFPNGEVPAISTDRHGRTAFFMHRGSVGLDIGKYEFYIGALNFSDGRGYLIPSVFNMGTPEVVKASPDPIYYDRYMESIMIDGNGRITGCYPTYTMAQMENRNILCGGWVGLPPVGMSEFAVGTLSWSGQEYPKRLVDIVDYGGVPVAIGRNRSAVFAVEKESPKIEYYYRASPDAEALFLGTEYVSSSPSLDYVFARRGDSILCYRTRDGKVLYGCPYHAFGTVKQWTDDHSAVVVRNTDVRMLDLDPDATFVAEQSRSESDVRGTTTSERAFDVLGREVDIDASGPKIIVHTDASGRNSTRKIYTP</sequence>
<comment type="caution">
    <text evidence="2">The sequence shown here is derived from an EMBL/GenBank/DDBJ whole genome shotgun (WGS) entry which is preliminary data.</text>
</comment>
<feature type="signal peptide" evidence="1">
    <location>
        <begin position="1"/>
        <end position="20"/>
    </location>
</feature>
<dbReference type="EMBL" id="MKVH01000021">
    <property type="protein sequence ID" value="OJX57838.1"/>
    <property type="molecule type" value="Genomic_DNA"/>
</dbReference>
<feature type="chain" id="PRO_5012431565" evidence="1">
    <location>
        <begin position="21"/>
        <end position="1026"/>
    </location>
</feature>
<accession>A0A1M3KZA0</accession>
<dbReference type="STRING" id="1895771.BGO89_07670"/>
<dbReference type="SUPFAM" id="SSF51004">
    <property type="entry name" value="C-terminal (heme d1) domain of cytochrome cd1-nitrite reductase"/>
    <property type="match status" value="1"/>
</dbReference>
<evidence type="ECO:0000313" key="2">
    <source>
        <dbReference type="EMBL" id="OJX57838.1"/>
    </source>
</evidence>
<organism evidence="2 3">
    <name type="scientific">Candidatus Kapaibacterium thiocyanatum</name>
    <dbReference type="NCBI Taxonomy" id="1895771"/>
    <lineage>
        <taxon>Bacteria</taxon>
        <taxon>Pseudomonadati</taxon>
        <taxon>Candidatus Kapaibacteriota</taxon>
        <taxon>Candidatus Kapaibacteriia</taxon>
        <taxon>Candidatus Kapaibacteriales</taxon>
        <taxon>Candidatus Kapaibacteriaceae</taxon>
        <taxon>Candidatus Kapaibacterium</taxon>
    </lineage>
</organism>
<keyword evidence="1" id="KW-0732">Signal</keyword>
<dbReference type="Proteomes" id="UP000184233">
    <property type="component" value="Unassembled WGS sequence"/>
</dbReference>
<gene>
    <name evidence="2" type="ORF">BGO89_07670</name>
</gene>
<evidence type="ECO:0000256" key="1">
    <source>
        <dbReference type="SAM" id="SignalP"/>
    </source>
</evidence>
<protein>
    <submittedName>
        <fullName evidence="2">Uncharacterized protein</fullName>
    </submittedName>
</protein>
<proteinExistence type="predicted"/>